<accession>A0A178L9E7</accession>
<dbReference type="Pfam" id="PF14594">
    <property type="entry name" value="Sipho_Gp37"/>
    <property type="match status" value="1"/>
</dbReference>
<protein>
    <recommendedName>
        <fullName evidence="1">Gp28/Gp37-like domain-containing protein</fullName>
    </recommendedName>
</protein>
<comment type="caution">
    <text evidence="2">The sequence shown here is derived from an EMBL/GenBank/DDBJ whole genome shotgun (WGS) entry which is preliminary data.</text>
</comment>
<reference evidence="2 3" key="1">
    <citation type="submission" date="2016-04" db="EMBL/GenBank/DDBJ databases">
        <title>Draft Genome Sequences of Staphylococcus capitis Strain H36, S. capitis Strain H65, S. cohnii Strain H62, S. hominis Strain H69, Mycobacterium iranicum Strain H39, Plantibacter sp. Strain H53, Pseudomonas oryzihabitans Strain H72, and Microbacterium sp. Strain H83, isolated from residential settings.</title>
        <authorList>
            <person name="Lymperopoulou D."/>
            <person name="Adams R.I."/>
            <person name="Lindow S."/>
            <person name="Coil D.A."/>
            <person name="Jospin G."/>
            <person name="Eisen J.A."/>
        </authorList>
    </citation>
    <scope>NUCLEOTIDE SEQUENCE [LARGE SCALE GENOMIC DNA]</scope>
    <source>
        <strain evidence="2 3">H39</strain>
    </source>
</reference>
<sequence>MDLRRRRRETDPDTSFTMTVANASPWIIGANGHGHWWNGDRVGGTSKYLMPRVYVRRCRELDISWEGGKSVAIEATFGDTRTEKDAIERIAELTARTMSGLQQIGLW</sequence>
<evidence type="ECO:0000313" key="2">
    <source>
        <dbReference type="EMBL" id="OAN26217.1"/>
    </source>
</evidence>
<dbReference type="Proteomes" id="UP000078396">
    <property type="component" value="Unassembled WGS sequence"/>
</dbReference>
<dbReference type="InterPro" id="IPR029432">
    <property type="entry name" value="Gp28/Gp37-like_dom"/>
</dbReference>
<name>A0A178L9E7_MYCIR</name>
<proteinExistence type="predicted"/>
<dbReference type="AlphaFoldDB" id="A0A178L9E7"/>
<dbReference type="EMBL" id="LWCS01000107">
    <property type="protein sequence ID" value="OAN26217.1"/>
    <property type="molecule type" value="Genomic_DNA"/>
</dbReference>
<organism evidence="2 3">
    <name type="scientific">Mycolicibacterium iranicum</name>
    <name type="common">Mycobacterium iranicum</name>
    <dbReference type="NCBI Taxonomy" id="912594"/>
    <lineage>
        <taxon>Bacteria</taxon>
        <taxon>Bacillati</taxon>
        <taxon>Actinomycetota</taxon>
        <taxon>Actinomycetes</taxon>
        <taxon>Mycobacteriales</taxon>
        <taxon>Mycobacteriaceae</taxon>
        <taxon>Mycolicibacterium</taxon>
    </lineage>
</organism>
<feature type="domain" description="Gp28/Gp37-like" evidence="1">
    <location>
        <begin position="8"/>
        <end position="79"/>
    </location>
</feature>
<evidence type="ECO:0000313" key="3">
    <source>
        <dbReference type="Proteomes" id="UP000078396"/>
    </source>
</evidence>
<gene>
    <name evidence="2" type="ORF">A4X20_30540</name>
</gene>
<evidence type="ECO:0000259" key="1">
    <source>
        <dbReference type="Pfam" id="PF14594"/>
    </source>
</evidence>